<evidence type="ECO:0000256" key="1">
    <source>
        <dbReference type="ARBA" id="ARBA00004651"/>
    </source>
</evidence>
<dbReference type="Pfam" id="PF12704">
    <property type="entry name" value="MacB_PCD"/>
    <property type="match status" value="1"/>
</dbReference>
<proteinExistence type="inferred from homology"/>
<evidence type="ECO:0000256" key="2">
    <source>
        <dbReference type="ARBA" id="ARBA00022475"/>
    </source>
</evidence>
<evidence type="ECO:0000313" key="11">
    <source>
        <dbReference type="Proteomes" id="UP000729701"/>
    </source>
</evidence>
<feature type="transmembrane region" description="Helical" evidence="7">
    <location>
        <begin position="357"/>
        <end position="377"/>
    </location>
</feature>
<dbReference type="InterPro" id="IPR003838">
    <property type="entry name" value="ABC3_permease_C"/>
</dbReference>
<evidence type="ECO:0000256" key="5">
    <source>
        <dbReference type="ARBA" id="ARBA00023136"/>
    </source>
</evidence>
<gene>
    <name evidence="10" type="ORF">KME60_24700</name>
</gene>
<dbReference type="PANTHER" id="PTHR30572:SF4">
    <property type="entry name" value="ABC TRANSPORTER PERMEASE YTRF"/>
    <property type="match status" value="1"/>
</dbReference>
<evidence type="ECO:0000256" key="3">
    <source>
        <dbReference type="ARBA" id="ARBA00022692"/>
    </source>
</evidence>
<dbReference type="GO" id="GO:0022857">
    <property type="term" value="F:transmembrane transporter activity"/>
    <property type="evidence" value="ECO:0007669"/>
    <property type="project" value="TreeGrafter"/>
</dbReference>
<dbReference type="EMBL" id="JAHHGZ010000032">
    <property type="protein sequence ID" value="MBW4670529.1"/>
    <property type="molecule type" value="Genomic_DNA"/>
</dbReference>
<dbReference type="InterPro" id="IPR025857">
    <property type="entry name" value="MacB_PCD"/>
</dbReference>
<dbReference type="Pfam" id="PF02687">
    <property type="entry name" value="FtsX"/>
    <property type="match status" value="1"/>
</dbReference>
<protein>
    <submittedName>
        <fullName evidence="10">ABC transporter permease</fullName>
    </submittedName>
</protein>
<keyword evidence="5 7" id="KW-0472">Membrane</keyword>
<dbReference type="Proteomes" id="UP000729701">
    <property type="component" value="Unassembled WGS sequence"/>
</dbReference>
<feature type="transmembrane region" description="Helical" evidence="7">
    <location>
        <begin position="313"/>
        <end position="337"/>
    </location>
</feature>
<evidence type="ECO:0000259" key="9">
    <source>
        <dbReference type="Pfam" id="PF12704"/>
    </source>
</evidence>
<evidence type="ECO:0000259" key="8">
    <source>
        <dbReference type="Pfam" id="PF02687"/>
    </source>
</evidence>
<sequence>MSLSPQDLIILTCKSLAGNLVRSTLTTLGVFMGVAAVNATLGVGDISRAVITKKLAEREAPQVYIGIYSSEGREPQLEDMKFLQRRLKNFQAISASNMFGYSDKVLYQNQEAEPQMSAVTQDFLLTSGRKLISGRFFSSTDFENYRPVVVIDKFLADKLFQKENPLGKLIFGSGRPYLVVGIMETKMTFIEQPKGDLVLPISIYSSITGNERIDQISIRPRLIEKMNDLSEEAKKILEPRFPGAEIYVHNNIEEILAQKQTLEYTSRGLTVVGIIALLIGGVGIMNITIAAVIERTAEIGLRRAIGATKQEILFQFILEATILSLFGGMSAIGSVHFLTSAVTNTLKLPYQFQLKTATFSLGSALIVGVGACFFPAVRASQLDPVKALRES</sequence>
<name>A0A951UUY0_9CYAN</name>
<reference evidence="10" key="2">
    <citation type="journal article" date="2022" name="Microbiol. Resour. Announc.">
        <title>Metagenome Sequencing to Explore Phylogenomics of Terrestrial Cyanobacteria.</title>
        <authorList>
            <person name="Ward R.D."/>
            <person name="Stajich J.E."/>
            <person name="Johansen J.R."/>
            <person name="Huntemann M."/>
            <person name="Clum A."/>
            <person name="Foster B."/>
            <person name="Foster B."/>
            <person name="Roux S."/>
            <person name="Palaniappan K."/>
            <person name="Varghese N."/>
            <person name="Mukherjee S."/>
            <person name="Reddy T.B.K."/>
            <person name="Daum C."/>
            <person name="Copeland A."/>
            <person name="Chen I.A."/>
            <person name="Ivanova N.N."/>
            <person name="Kyrpides N.C."/>
            <person name="Shapiro N."/>
            <person name="Eloe-Fadrosh E.A."/>
            <person name="Pietrasiak N."/>
        </authorList>
    </citation>
    <scope>NUCLEOTIDE SEQUENCE</scope>
    <source>
        <strain evidence="10">GSE-NOS-MK-12-04C</strain>
    </source>
</reference>
<comment type="similarity">
    <text evidence="6">Belongs to the ABC-4 integral membrane protein family.</text>
</comment>
<organism evidence="10 11">
    <name type="scientific">Cyanomargarita calcarea GSE-NOS-MK-12-04C</name>
    <dbReference type="NCBI Taxonomy" id="2839659"/>
    <lineage>
        <taxon>Bacteria</taxon>
        <taxon>Bacillati</taxon>
        <taxon>Cyanobacteriota</taxon>
        <taxon>Cyanophyceae</taxon>
        <taxon>Nostocales</taxon>
        <taxon>Cyanomargaritaceae</taxon>
        <taxon>Cyanomargarita</taxon>
    </lineage>
</organism>
<keyword evidence="3 7" id="KW-0812">Transmembrane</keyword>
<reference evidence="10" key="1">
    <citation type="submission" date="2021-05" db="EMBL/GenBank/DDBJ databases">
        <authorList>
            <person name="Pietrasiak N."/>
            <person name="Ward R."/>
            <person name="Stajich J.E."/>
            <person name="Kurbessoian T."/>
        </authorList>
    </citation>
    <scope>NUCLEOTIDE SEQUENCE</scope>
    <source>
        <strain evidence="10">GSE-NOS-MK-12-04C</strain>
    </source>
</reference>
<dbReference type="AlphaFoldDB" id="A0A951UUY0"/>
<feature type="domain" description="ABC3 transporter permease C-terminal" evidence="8">
    <location>
        <begin position="271"/>
        <end position="384"/>
    </location>
</feature>
<feature type="transmembrane region" description="Helical" evidence="7">
    <location>
        <begin position="268"/>
        <end position="293"/>
    </location>
</feature>
<evidence type="ECO:0000256" key="4">
    <source>
        <dbReference type="ARBA" id="ARBA00022989"/>
    </source>
</evidence>
<dbReference type="GO" id="GO:0005886">
    <property type="term" value="C:plasma membrane"/>
    <property type="evidence" value="ECO:0007669"/>
    <property type="project" value="UniProtKB-SubCell"/>
</dbReference>
<evidence type="ECO:0000256" key="6">
    <source>
        <dbReference type="ARBA" id="ARBA00038076"/>
    </source>
</evidence>
<comment type="caution">
    <text evidence="10">The sequence shown here is derived from an EMBL/GenBank/DDBJ whole genome shotgun (WGS) entry which is preliminary data.</text>
</comment>
<keyword evidence="4 7" id="KW-1133">Transmembrane helix</keyword>
<evidence type="ECO:0000313" key="10">
    <source>
        <dbReference type="EMBL" id="MBW4670529.1"/>
    </source>
</evidence>
<accession>A0A951UUY0</accession>
<feature type="domain" description="MacB-like periplasmic core" evidence="9">
    <location>
        <begin position="23"/>
        <end position="234"/>
    </location>
</feature>
<dbReference type="PANTHER" id="PTHR30572">
    <property type="entry name" value="MEMBRANE COMPONENT OF TRANSPORTER-RELATED"/>
    <property type="match status" value="1"/>
</dbReference>
<keyword evidence="2" id="KW-1003">Cell membrane</keyword>
<evidence type="ECO:0000256" key="7">
    <source>
        <dbReference type="SAM" id="Phobius"/>
    </source>
</evidence>
<dbReference type="InterPro" id="IPR050250">
    <property type="entry name" value="Macrolide_Exporter_MacB"/>
</dbReference>
<comment type="subcellular location">
    <subcellularLocation>
        <location evidence="1">Cell membrane</location>
        <topology evidence="1">Multi-pass membrane protein</topology>
    </subcellularLocation>
</comment>